<gene>
    <name evidence="1" type="ordered locus">LA_3044</name>
</gene>
<dbReference type="HOGENOM" id="CLU_2735103_0_0_12"/>
<dbReference type="InParanoid" id="Q8F1T3"/>
<dbReference type="Proteomes" id="UP000001408">
    <property type="component" value="Chromosome I"/>
</dbReference>
<dbReference type="EMBL" id="AE010300">
    <property type="protein sequence ID" value="AAN50243.1"/>
    <property type="molecule type" value="Genomic_DNA"/>
</dbReference>
<organism evidence="1 2">
    <name type="scientific">Leptospira interrogans serogroup Icterohaemorrhagiae serovar Lai (strain 56601)</name>
    <dbReference type="NCBI Taxonomy" id="189518"/>
    <lineage>
        <taxon>Bacteria</taxon>
        <taxon>Pseudomonadati</taxon>
        <taxon>Spirochaetota</taxon>
        <taxon>Spirochaetia</taxon>
        <taxon>Leptospirales</taxon>
        <taxon>Leptospiraceae</taxon>
        <taxon>Leptospira</taxon>
    </lineage>
</organism>
<reference evidence="1 2" key="1">
    <citation type="journal article" date="2003" name="Nature">
        <title>Unique physiological and pathogenic features of Leptospira interrogans revealed by whole-genome sequencing.</title>
        <authorList>
            <person name="Ren S.X."/>
            <person name="Fu G."/>
            <person name="Jiang X.G."/>
            <person name="Zeng R."/>
            <person name="Miao Y.G."/>
            <person name="Xu H."/>
            <person name="Zhang Y.X."/>
            <person name="Xiong H."/>
            <person name="Lu G."/>
            <person name="Lu L.F."/>
            <person name="Jiang H.Q."/>
            <person name="Jia J."/>
            <person name="Tu Y.F."/>
            <person name="Jiang J.X."/>
            <person name="Gu W.Y."/>
            <person name="Zhang Y.Q."/>
            <person name="Cai Z."/>
            <person name="Sheng H.H."/>
            <person name="Yin H.F."/>
            <person name="Zhang Y."/>
            <person name="Zhu G.F."/>
            <person name="Wan M."/>
            <person name="Huang H.L."/>
            <person name="Qian Z."/>
            <person name="Wang S.Y."/>
            <person name="Ma W."/>
            <person name="Yao Z.J."/>
            <person name="Shen Y."/>
            <person name="Qiang B.Q."/>
            <person name="Xia Q.C."/>
            <person name="Guo X.K."/>
            <person name="Danchin A."/>
            <person name="Saint Girons I."/>
            <person name="Somerville R.L."/>
            <person name="Wen Y.M."/>
            <person name="Shi M.H."/>
            <person name="Chen Z."/>
            <person name="Xu J.G."/>
            <person name="Zhao G.P."/>
        </authorList>
    </citation>
    <scope>NUCLEOTIDE SEQUENCE [LARGE SCALE GENOMIC DNA]</scope>
    <source>
        <strain evidence="1 2">56601</strain>
    </source>
</reference>
<name>Q8F1T3_LEPIN</name>
<keyword evidence="2" id="KW-1185">Reference proteome</keyword>
<dbReference type="PaxDb" id="189518-LA_3044"/>
<proteinExistence type="predicted"/>
<evidence type="ECO:0000313" key="1">
    <source>
        <dbReference type="EMBL" id="AAN50243.1"/>
    </source>
</evidence>
<dbReference type="PATRIC" id="fig|189518.3.peg.3024"/>
<sequence length="71" mass="8594">MAILLKDYEIAEMMSFLKDYNCINSNIFFQKARYYEATDHKEEMLNSIRDCLIMGLSKNRFLQDKDFQHFI</sequence>
<accession>Q8F1T3</accession>
<dbReference type="AlphaFoldDB" id="Q8F1T3"/>
<dbReference type="KEGG" id="lil:LA_3044"/>
<evidence type="ECO:0000313" key="2">
    <source>
        <dbReference type="Proteomes" id="UP000001408"/>
    </source>
</evidence>
<protein>
    <submittedName>
        <fullName evidence="1">Uncharacterized protein</fullName>
    </submittedName>
</protein>
<dbReference type="EnsemblBacteria" id="AAN50243">
    <property type="protein sequence ID" value="AAN50243"/>
    <property type="gene ID" value="LA_3044"/>
</dbReference>